<dbReference type="EMBL" id="CAJPEX010001166">
    <property type="protein sequence ID" value="CAG0918404.1"/>
    <property type="molecule type" value="Genomic_DNA"/>
</dbReference>
<gene>
    <name evidence="2" type="ORF">NMOB1V02_LOCUS5961</name>
</gene>
<dbReference type="OrthoDB" id="6764598at2759"/>
<feature type="region of interest" description="Disordered" evidence="1">
    <location>
        <begin position="1"/>
        <end position="152"/>
    </location>
</feature>
<feature type="compositionally biased region" description="Pro residues" evidence="1">
    <location>
        <begin position="46"/>
        <end position="59"/>
    </location>
</feature>
<dbReference type="AlphaFoldDB" id="A0A7R9BMT6"/>
<feature type="compositionally biased region" description="Low complexity" evidence="1">
    <location>
        <begin position="34"/>
        <end position="45"/>
    </location>
</feature>
<evidence type="ECO:0000313" key="3">
    <source>
        <dbReference type="Proteomes" id="UP000678499"/>
    </source>
</evidence>
<organism evidence="2">
    <name type="scientific">Notodromas monacha</name>
    <dbReference type="NCBI Taxonomy" id="399045"/>
    <lineage>
        <taxon>Eukaryota</taxon>
        <taxon>Metazoa</taxon>
        <taxon>Ecdysozoa</taxon>
        <taxon>Arthropoda</taxon>
        <taxon>Crustacea</taxon>
        <taxon>Oligostraca</taxon>
        <taxon>Ostracoda</taxon>
        <taxon>Podocopa</taxon>
        <taxon>Podocopida</taxon>
        <taxon>Cypridocopina</taxon>
        <taxon>Cypridoidea</taxon>
        <taxon>Cyprididae</taxon>
        <taxon>Notodromas</taxon>
    </lineage>
</organism>
<accession>A0A7R9BMT6</accession>
<keyword evidence="3" id="KW-1185">Reference proteome</keyword>
<protein>
    <submittedName>
        <fullName evidence="2">Uncharacterized protein</fullName>
    </submittedName>
</protein>
<feature type="compositionally biased region" description="Polar residues" evidence="1">
    <location>
        <begin position="12"/>
        <end position="21"/>
    </location>
</feature>
<sequence length="322" mass="35401">MFFETDLIRLGRSNQAPSKSGSRLAEDYGVEGHLAALRSPAQLAPASPPPQPPSTPSSPPMKLASIAAFSKVRGNKTAAPAVGADANGGKARHHQHNVDDVLNEDDEDGSPSRNKGHRSKKSKAKSKHRSRSSMRYADAEKPPRRASKLIGRSADSLSTLSGKIQLSMMNSGLLPLSRAEESRAISALTTKPVEMDAFPKYMEQRRRYPVLLKVEFVAEIGFSFLRERCGLFVRVYGDGSLFRLTCFLPPQTRHRRRNPVDCNAEKSDFLSLTATRAVGEGHSTRHGSKSENETKNQNPKIIPCRVSIIIHFSFAQRSSEVV</sequence>
<dbReference type="EMBL" id="OA883203">
    <property type="protein sequence ID" value="CAD7278252.1"/>
    <property type="molecule type" value="Genomic_DNA"/>
</dbReference>
<evidence type="ECO:0000256" key="1">
    <source>
        <dbReference type="SAM" id="MobiDB-lite"/>
    </source>
</evidence>
<evidence type="ECO:0000313" key="2">
    <source>
        <dbReference type="EMBL" id="CAD7278252.1"/>
    </source>
</evidence>
<feature type="compositionally biased region" description="Basic residues" evidence="1">
    <location>
        <begin position="114"/>
        <end position="132"/>
    </location>
</feature>
<name>A0A7R9BMT6_9CRUS</name>
<dbReference type="Proteomes" id="UP000678499">
    <property type="component" value="Unassembled WGS sequence"/>
</dbReference>
<reference evidence="2" key="1">
    <citation type="submission" date="2020-11" db="EMBL/GenBank/DDBJ databases">
        <authorList>
            <person name="Tran Van P."/>
        </authorList>
    </citation>
    <scope>NUCLEOTIDE SEQUENCE</scope>
</reference>
<proteinExistence type="predicted"/>